<evidence type="ECO:0000313" key="2">
    <source>
        <dbReference type="EMBL" id="KAG0472090.1"/>
    </source>
</evidence>
<comment type="caution">
    <text evidence="2">The sequence shown here is derived from an EMBL/GenBank/DDBJ whole genome shotgun (WGS) entry which is preliminary data.</text>
</comment>
<evidence type="ECO:0000313" key="3">
    <source>
        <dbReference type="Proteomes" id="UP000639772"/>
    </source>
</evidence>
<dbReference type="EMBL" id="JADCNM010000008">
    <property type="protein sequence ID" value="KAG0472090.1"/>
    <property type="molecule type" value="Genomic_DNA"/>
</dbReference>
<sequence length="144" mass="15583">MEAPAEELLKKIQDLEIGHAILKQEMSKLIPTVRGEGSAERRRSQSVSPQRTSPAASAVRRRSGGFDRVGARWRAGSSLCGHSSRLQRESRDPSSSSSSGGCVNGGSGIALSDRQYPNILQSMGQSVHVFDLDGRITFWLLGCK</sequence>
<name>A0A835UTJ3_VANPL</name>
<feature type="region of interest" description="Disordered" evidence="1">
    <location>
        <begin position="81"/>
        <end position="104"/>
    </location>
</feature>
<evidence type="ECO:0000256" key="1">
    <source>
        <dbReference type="SAM" id="MobiDB-lite"/>
    </source>
</evidence>
<accession>A0A835UTJ3</accession>
<organism evidence="2 3">
    <name type="scientific">Vanilla planifolia</name>
    <name type="common">Vanilla</name>
    <dbReference type="NCBI Taxonomy" id="51239"/>
    <lineage>
        <taxon>Eukaryota</taxon>
        <taxon>Viridiplantae</taxon>
        <taxon>Streptophyta</taxon>
        <taxon>Embryophyta</taxon>
        <taxon>Tracheophyta</taxon>
        <taxon>Spermatophyta</taxon>
        <taxon>Magnoliopsida</taxon>
        <taxon>Liliopsida</taxon>
        <taxon>Asparagales</taxon>
        <taxon>Orchidaceae</taxon>
        <taxon>Vanilloideae</taxon>
        <taxon>Vanilleae</taxon>
        <taxon>Vanilla</taxon>
    </lineage>
</organism>
<reference evidence="2 3" key="1">
    <citation type="journal article" date="2020" name="Nat. Food">
        <title>A phased Vanilla planifolia genome enables genetic improvement of flavour and production.</title>
        <authorList>
            <person name="Hasing T."/>
            <person name="Tang H."/>
            <person name="Brym M."/>
            <person name="Khazi F."/>
            <person name="Huang T."/>
            <person name="Chambers A.H."/>
        </authorList>
    </citation>
    <scope>NUCLEOTIDE SEQUENCE [LARGE SCALE GENOMIC DNA]</scope>
    <source>
        <tissue evidence="2">Leaf</tissue>
    </source>
</reference>
<feature type="compositionally biased region" description="Polar residues" evidence="1">
    <location>
        <begin position="45"/>
        <end position="55"/>
    </location>
</feature>
<dbReference type="Proteomes" id="UP000639772">
    <property type="component" value="Unassembled WGS sequence"/>
</dbReference>
<feature type="region of interest" description="Disordered" evidence="1">
    <location>
        <begin position="26"/>
        <end position="69"/>
    </location>
</feature>
<gene>
    <name evidence="2" type="ORF">HPP92_016636</name>
</gene>
<protein>
    <submittedName>
        <fullName evidence="2">Uncharacterized protein</fullName>
    </submittedName>
</protein>
<proteinExistence type="predicted"/>
<dbReference type="AlphaFoldDB" id="A0A835UTJ3"/>
<dbReference type="OrthoDB" id="671533at2759"/>